<name>A0ABX5KRA8_9BURK</name>
<feature type="region of interest" description="Disordered" evidence="1">
    <location>
        <begin position="376"/>
        <end position="414"/>
    </location>
</feature>
<keyword evidence="3" id="KW-1185">Reference proteome</keyword>
<proteinExistence type="predicted"/>
<dbReference type="Proteomes" id="UP000245712">
    <property type="component" value="Unassembled WGS sequence"/>
</dbReference>
<evidence type="ECO:0000313" key="3">
    <source>
        <dbReference type="Proteomes" id="UP000245712"/>
    </source>
</evidence>
<evidence type="ECO:0000256" key="1">
    <source>
        <dbReference type="SAM" id="MobiDB-lite"/>
    </source>
</evidence>
<evidence type="ECO:0000313" key="2">
    <source>
        <dbReference type="EMBL" id="PVX84971.1"/>
    </source>
</evidence>
<feature type="compositionally biased region" description="Polar residues" evidence="1">
    <location>
        <begin position="376"/>
        <end position="405"/>
    </location>
</feature>
<dbReference type="EMBL" id="QEOB01000004">
    <property type="protein sequence ID" value="PVX84971.1"/>
    <property type="molecule type" value="Genomic_DNA"/>
</dbReference>
<protein>
    <recommendedName>
        <fullName evidence="4">Lactate dehydrogenase</fullName>
    </recommendedName>
</protein>
<comment type="caution">
    <text evidence="2">The sequence shown here is derived from an EMBL/GenBank/DDBJ whole genome shotgun (WGS) entry which is preliminary data.</text>
</comment>
<dbReference type="RefSeq" id="WP_116610601.1">
    <property type="nucleotide sequence ID" value="NZ_QEOB01000004.1"/>
</dbReference>
<accession>A0ABX5KRA8</accession>
<organism evidence="2 3">
    <name type="scientific">Paraburkholderia unamae</name>
    <dbReference type="NCBI Taxonomy" id="219649"/>
    <lineage>
        <taxon>Bacteria</taxon>
        <taxon>Pseudomonadati</taxon>
        <taxon>Pseudomonadota</taxon>
        <taxon>Betaproteobacteria</taxon>
        <taxon>Burkholderiales</taxon>
        <taxon>Burkholderiaceae</taxon>
        <taxon>Paraburkholderia</taxon>
    </lineage>
</organism>
<reference evidence="2 3" key="1">
    <citation type="submission" date="2018-05" db="EMBL/GenBank/DDBJ databases">
        <title>Genomic Encyclopedia of Type Strains, Phase IV (KMG-V): Genome sequencing to study the core and pangenomes of soil and plant-associated prokaryotes.</title>
        <authorList>
            <person name="Whitman W."/>
        </authorList>
    </citation>
    <scope>NUCLEOTIDE SEQUENCE [LARGE SCALE GENOMIC DNA]</scope>
    <source>
        <strain evidence="2 3">SCZa-39</strain>
    </source>
</reference>
<evidence type="ECO:0008006" key="4">
    <source>
        <dbReference type="Google" id="ProtNLM"/>
    </source>
</evidence>
<gene>
    <name evidence="2" type="ORF">C7402_104214</name>
</gene>
<sequence>MTTLSSLNVATNLAADLTLADSVNPSVAADATNLSREAALSATASPSSIVTIPSGIGISVLETYTPEGVLSGAAPTVSWASDSNDAVTLRMKGDYAAQTMAGHFAGLGSALLDRFKTTGSDYAQSVSVTSASGVGGLTQSSSGPTGKIGLTVRTASGTTVEIALESEDGGLSVSIKSSATLSESERNALAKLSDGFQQAIDGLGAVPPKLDLSGLTQFDTSALASVNFQYSVTGDGDASISASYAQDSASRSLSVTSAAGTMSMKVDTSNSALWGTGAQRAASVASYLQQFDQANSRGHGNAALMSMFEDGFSQMNDDYGTASGQSLPGTAYAPWLQQSDAALLTGLGDFSASITDASTSPNPMRPGEVDSFSYQVSQTTQLAGTDQEGTISQRQQSHLSASYHQALSGGGKPVLTDSTASQNYDYMRIDDSAQSTVQLATQRGVLLNATLNQSSEQKTRDSKYERGELVSDVTTPKTASRSVDLRALLEPLIDNGDAARDTAEWQQKLTSVHAMILLNASS</sequence>